<comment type="caution">
    <text evidence="11">The sequence shown here is derived from an EMBL/GenBank/DDBJ whole genome shotgun (WGS) entry which is preliminary data.</text>
</comment>
<comment type="function">
    <text evidence="1">This protein is a component of the acetyl coenzyme A carboxylase complex; first, biotin carboxylase catalyzes the carboxylation of the carrier protein and then the transcarboxylase transfers the carboxyl group to form malonyl-CoA.</text>
</comment>
<dbReference type="Pfam" id="PF00289">
    <property type="entry name" value="Biotin_carb_N"/>
    <property type="match status" value="1"/>
</dbReference>
<dbReference type="Gene3D" id="3.30.470.20">
    <property type="entry name" value="ATP-grasp fold, B domain"/>
    <property type="match status" value="1"/>
</dbReference>
<dbReference type="InterPro" id="IPR011761">
    <property type="entry name" value="ATP-grasp"/>
</dbReference>
<evidence type="ECO:0000313" key="12">
    <source>
        <dbReference type="Proteomes" id="UP000055019"/>
    </source>
</evidence>
<dbReference type="InterPro" id="IPR005481">
    <property type="entry name" value="BC-like_N"/>
</dbReference>
<dbReference type="PROSITE" id="PS00866">
    <property type="entry name" value="CPSASE_1"/>
    <property type="match status" value="1"/>
</dbReference>
<protein>
    <recommendedName>
        <fullName evidence="2">biotin carboxylase</fullName>
        <ecNumber evidence="2">6.3.4.14</ecNumber>
    </recommendedName>
</protein>
<keyword evidence="12" id="KW-1185">Reference proteome</keyword>
<evidence type="ECO:0000259" key="9">
    <source>
        <dbReference type="PROSITE" id="PS50975"/>
    </source>
</evidence>
<keyword evidence="6" id="KW-0092">Biotin</keyword>
<dbReference type="SUPFAM" id="SSF52440">
    <property type="entry name" value="PreATP-grasp domain"/>
    <property type="match status" value="1"/>
</dbReference>
<evidence type="ECO:0000256" key="3">
    <source>
        <dbReference type="ARBA" id="ARBA00022598"/>
    </source>
</evidence>
<dbReference type="EMBL" id="FCOM02000061">
    <property type="protein sequence ID" value="SAL85458.1"/>
    <property type="molecule type" value="Genomic_DNA"/>
</dbReference>
<dbReference type="EC" id="6.3.4.14" evidence="2"/>
<accession>A0A158KWB5</accession>
<dbReference type="InterPro" id="IPR011764">
    <property type="entry name" value="Biotin_carboxylation_dom"/>
</dbReference>
<reference evidence="11" key="1">
    <citation type="submission" date="2016-01" db="EMBL/GenBank/DDBJ databases">
        <authorList>
            <person name="Peeters C."/>
        </authorList>
    </citation>
    <scope>NUCLEOTIDE SEQUENCE [LARGE SCALE GENOMIC DNA]</scope>
    <source>
        <strain evidence="11">LMG 29317</strain>
    </source>
</reference>
<name>A0A158KWB5_9BURK</name>
<keyword evidence="4 8" id="KW-0547">Nucleotide-binding</keyword>
<sequence length="429" mass="47324">MQPLNTNPSRKIKSVLIANRSEIAIRVMRAASEMDIRTVAIYSREDRLALHRFKSDESYLVGEGKKPLQAYLDIDDILRIARAAKVDAIHPGYGFLSENPDFAEAVIAAGIEWIGPCPEVMRTLGNKVAARNAAVAAGVPVMPATPPLPQSLDECKTLAIRIGYPLMLKASWGGGGRGMRIIRTEAEMPEALAAARREALAAFGNDEVYFEKLVERARHVEVQILGDRHNNVVHLFERDCTVQRRNQKVVERAPAPYLDETQRQALCDSAVRLMQSVNYTHAGTVEFLMNADSGHFYFIEVNPRIQVEHTVTELITGVDIVKAQLRISEGGHIGVTMDEGQSVPASGVPAQAEIRINGTAVQCRITTEDPENGFLPDYGRCWFTAARPVLVYGSTLELPTAAPSLRPTTTPCWSKSRFGLPWPRNRCSA</sequence>
<keyword evidence="3" id="KW-0436">Ligase</keyword>
<dbReference type="GO" id="GO:0004075">
    <property type="term" value="F:biotin carboxylase activity"/>
    <property type="evidence" value="ECO:0007669"/>
    <property type="project" value="UniProtKB-EC"/>
</dbReference>
<dbReference type="Pfam" id="PF02786">
    <property type="entry name" value="CPSase_L_D2"/>
    <property type="match status" value="1"/>
</dbReference>
<evidence type="ECO:0000313" key="11">
    <source>
        <dbReference type="EMBL" id="SAL85458.1"/>
    </source>
</evidence>
<evidence type="ECO:0000256" key="8">
    <source>
        <dbReference type="PROSITE-ProRule" id="PRU00409"/>
    </source>
</evidence>
<dbReference type="InterPro" id="IPR005479">
    <property type="entry name" value="CPAse_ATP-bd"/>
</dbReference>
<gene>
    <name evidence="11" type="ORF">AWB74_07309</name>
</gene>
<organism evidence="11 12">
    <name type="scientific">Caballeronia arvi</name>
    <dbReference type="NCBI Taxonomy" id="1777135"/>
    <lineage>
        <taxon>Bacteria</taxon>
        <taxon>Pseudomonadati</taxon>
        <taxon>Pseudomonadota</taxon>
        <taxon>Betaproteobacteria</taxon>
        <taxon>Burkholderiales</taxon>
        <taxon>Burkholderiaceae</taxon>
        <taxon>Caballeronia</taxon>
    </lineage>
</organism>
<feature type="domain" description="ATP-grasp" evidence="9">
    <location>
        <begin position="131"/>
        <end position="329"/>
    </location>
</feature>
<dbReference type="SUPFAM" id="SSF56059">
    <property type="entry name" value="Glutathione synthetase ATP-binding domain-like"/>
    <property type="match status" value="1"/>
</dbReference>
<evidence type="ECO:0000259" key="10">
    <source>
        <dbReference type="PROSITE" id="PS50979"/>
    </source>
</evidence>
<evidence type="ECO:0000256" key="2">
    <source>
        <dbReference type="ARBA" id="ARBA00013263"/>
    </source>
</evidence>
<evidence type="ECO:0000256" key="4">
    <source>
        <dbReference type="ARBA" id="ARBA00022741"/>
    </source>
</evidence>
<proteinExistence type="predicted"/>
<keyword evidence="11" id="KW-0670">Pyruvate</keyword>
<dbReference type="FunFam" id="3.40.50.20:FF:000010">
    <property type="entry name" value="Propionyl-CoA carboxylase subunit alpha"/>
    <property type="match status" value="1"/>
</dbReference>
<keyword evidence="5 8" id="KW-0067">ATP-binding</keyword>
<evidence type="ECO:0000256" key="7">
    <source>
        <dbReference type="ARBA" id="ARBA00048600"/>
    </source>
</evidence>
<dbReference type="FunFam" id="3.30.1490.20:FF:000003">
    <property type="entry name" value="acetyl-CoA carboxylase isoform X1"/>
    <property type="match status" value="1"/>
</dbReference>
<comment type="catalytic activity">
    <reaction evidence="7">
        <text>N(6)-biotinyl-L-lysyl-[protein] + hydrogencarbonate + ATP = N(6)-carboxybiotinyl-L-lysyl-[protein] + ADP + phosphate + H(+)</text>
        <dbReference type="Rhea" id="RHEA:13501"/>
        <dbReference type="Rhea" id="RHEA-COMP:10505"/>
        <dbReference type="Rhea" id="RHEA-COMP:10506"/>
        <dbReference type="ChEBI" id="CHEBI:15378"/>
        <dbReference type="ChEBI" id="CHEBI:17544"/>
        <dbReference type="ChEBI" id="CHEBI:30616"/>
        <dbReference type="ChEBI" id="CHEBI:43474"/>
        <dbReference type="ChEBI" id="CHEBI:83144"/>
        <dbReference type="ChEBI" id="CHEBI:83145"/>
        <dbReference type="ChEBI" id="CHEBI:456216"/>
        <dbReference type="EC" id="6.3.4.14"/>
    </reaction>
</comment>
<dbReference type="PROSITE" id="PS50975">
    <property type="entry name" value="ATP_GRASP"/>
    <property type="match status" value="1"/>
</dbReference>
<dbReference type="InterPro" id="IPR011054">
    <property type="entry name" value="Rudment_hybrid_motif"/>
</dbReference>
<dbReference type="GO" id="GO:0005524">
    <property type="term" value="F:ATP binding"/>
    <property type="evidence" value="ECO:0007669"/>
    <property type="project" value="UniProtKB-UniRule"/>
</dbReference>
<dbReference type="GO" id="GO:0046872">
    <property type="term" value="F:metal ion binding"/>
    <property type="evidence" value="ECO:0007669"/>
    <property type="project" value="InterPro"/>
</dbReference>
<dbReference type="AlphaFoldDB" id="A0A158KWB5"/>
<dbReference type="PANTHER" id="PTHR48095">
    <property type="entry name" value="PYRUVATE CARBOXYLASE SUBUNIT A"/>
    <property type="match status" value="1"/>
</dbReference>
<evidence type="ECO:0000256" key="5">
    <source>
        <dbReference type="ARBA" id="ARBA00022840"/>
    </source>
</evidence>
<dbReference type="InterPro" id="IPR016185">
    <property type="entry name" value="PreATP-grasp_dom_sf"/>
</dbReference>
<feature type="domain" description="Biotin carboxylation" evidence="10">
    <location>
        <begin position="11"/>
        <end position="429"/>
    </location>
</feature>
<evidence type="ECO:0000256" key="1">
    <source>
        <dbReference type="ARBA" id="ARBA00003761"/>
    </source>
</evidence>
<dbReference type="InterPro" id="IPR051602">
    <property type="entry name" value="ACC_Biotin_Carboxylase"/>
</dbReference>
<dbReference type="Proteomes" id="UP000055019">
    <property type="component" value="Unassembled WGS sequence"/>
</dbReference>
<evidence type="ECO:0000256" key="6">
    <source>
        <dbReference type="ARBA" id="ARBA00023267"/>
    </source>
</evidence>
<dbReference type="PROSITE" id="PS50979">
    <property type="entry name" value="BC"/>
    <property type="match status" value="1"/>
</dbReference>
<dbReference type="PANTHER" id="PTHR48095:SF2">
    <property type="entry name" value="BIOTIN CARBOXYLASE, CHLOROPLASTIC"/>
    <property type="match status" value="1"/>
</dbReference>
<dbReference type="PROSITE" id="PS00867">
    <property type="entry name" value="CPSASE_2"/>
    <property type="match status" value="1"/>
</dbReference>
<dbReference type="SUPFAM" id="SSF51246">
    <property type="entry name" value="Rudiment single hybrid motif"/>
    <property type="match status" value="1"/>
</dbReference>